<dbReference type="GO" id="GO:0097020">
    <property type="term" value="F:COPII receptor activity"/>
    <property type="evidence" value="ECO:0007669"/>
    <property type="project" value="InterPro"/>
</dbReference>
<accession>A0AAV5QZB2</accession>
<keyword evidence="4 6" id="KW-1133">Transmembrane helix</keyword>
<proteinExistence type="inferred from homology"/>
<gene>
    <name evidence="7" type="ORF">DAPK24_011560</name>
</gene>
<feature type="transmembrane region" description="Helical" evidence="6">
    <location>
        <begin position="91"/>
        <end position="112"/>
    </location>
</feature>
<dbReference type="EMBL" id="BTGB01000001">
    <property type="protein sequence ID" value="GMM44581.1"/>
    <property type="molecule type" value="Genomic_DNA"/>
</dbReference>
<dbReference type="GO" id="GO:0006888">
    <property type="term" value="P:endoplasmic reticulum to Golgi vesicle-mediated transport"/>
    <property type="evidence" value="ECO:0007669"/>
    <property type="project" value="InterPro"/>
</dbReference>
<evidence type="ECO:0000256" key="3">
    <source>
        <dbReference type="ARBA" id="ARBA00022692"/>
    </source>
</evidence>
<dbReference type="Pfam" id="PF04148">
    <property type="entry name" value="Erv26"/>
    <property type="match status" value="1"/>
</dbReference>
<dbReference type="InterPro" id="IPR007277">
    <property type="entry name" value="Svp26/Tex261"/>
</dbReference>
<dbReference type="PANTHER" id="PTHR13144:SF0">
    <property type="entry name" value="PROTEIN TEX261"/>
    <property type="match status" value="1"/>
</dbReference>
<protein>
    <submittedName>
        <fullName evidence="7">Svp26 protein</fullName>
    </submittedName>
</protein>
<evidence type="ECO:0000256" key="2">
    <source>
        <dbReference type="ARBA" id="ARBA00008096"/>
    </source>
</evidence>
<feature type="transmembrane region" description="Helical" evidence="6">
    <location>
        <begin position="143"/>
        <end position="162"/>
    </location>
</feature>
<evidence type="ECO:0000313" key="8">
    <source>
        <dbReference type="Proteomes" id="UP001378960"/>
    </source>
</evidence>
<feature type="transmembrane region" description="Helical" evidence="6">
    <location>
        <begin position="47"/>
        <end position="71"/>
    </location>
</feature>
<dbReference type="PANTHER" id="PTHR13144">
    <property type="entry name" value="TEX261 PROTEIN"/>
    <property type="match status" value="1"/>
</dbReference>
<dbReference type="GO" id="GO:0000139">
    <property type="term" value="C:Golgi membrane"/>
    <property type="evidence" value="ECO:0007669"/>
    <property type="project" value="TreeGrafter"/>
</dbReference>
<evidence type="ECO:0000256" key="6">
    <source>
        <dbReference type="SAM" id="Phobius"/>
    </source>
</evidence>
<keyword evidence="8" id="KW-1185">Reference proteome</keyword>
<keyword evidence="3 6" id="KW-0812">Transmembrane</keyword>
<sequence>MLLVFITVCAALLGIVSITLALAAALYYLSELVEENLLYTAKIIKKIAISISIITIILPLTDNLPYLPVLISSIANISYIHSLNPIILPNLSLSSPIIITNAILALISHYSWFHSFSNPYIPTITERLSDNFIPPYYPSFYEISSFFALQIWLIPFSIFILVSSNEHSLPYTTSNSTIHSTNKLQNLLTYPYNYLSSLI</sequence>
<keyword evidence="5 6" id="KW-0472">Membrane</keyword>
<dbReference type="GO" id="GO:0030134">
    <property type="term" value="C:COPII-coated ER to Golgi transport vesicle"/>
    <property type="evidence" value="ECO:0007669"/>
    <property type="project" value="TreeGrafter"/>
</dbReference>
<dbReference type="AlphaFoldDB" id="A0AAV5QZB2"/>
<dbReference type="Proteomes" id="UP001378960">
    <property type="component" value="Unassembled WGS sequence"/>
</dbReference>
<evidence type="ECO:0000256" key="4">
    <source>
        <dbReference type="ARBA" id="ARBA00022989"/>
    </source>
</evidence>
<comment type="subcellular location">
    <subcellularLocation>
        <location evidence="1">Membrane</location>
        <topology evidence="1">Multi-pass membrane protein</topology>
    </subcellularLocation>
</comment>
<evidence type="ECO:0000256" key="5">
    <source>
        <dbReference type="ARBA" id="ARBA00023136"/>
    </source>
</evidence>
<evidence type="ECO:0000313" key="7">
    <source>
        <dbReference type="EMBL" id="GMM44581.1"/>
    </source>
</evidence>
<dbReference type="GO" id="GO:0005789">
    <property type="term" value="C:endoplasmic reticulum membrane"/>
    <property type="evidence" value="ECO:0007669"/>
    <property type="project" value="TreeGrafter"/>
</dbReference>
<comment type="caution">
    <text evidence="7">The sequence shown here is derived from an EMBL/GenBank/DDBJ whole genome shotgun (WGS) entry which is preliminary data.</text>
</comment>
<organism evidence="7 8">
    <name type="scientific">Pichia kluyveri</name>
    <name type="common">Yeast</name>
    <dbReference type="NCBI Taxonomy" id="36015"/>
    <lineage>
        <taxon>Eukaryota</taxon>
        <taxon>Fungi</taxon>
        <taxon>Dikarya</taxon>
        <taxon>Ascomycota</taxon>
        <taxon>Saccharomycotina</taxon>
        <taxon>Pichiomycetes</taxon>
        <taxon>Pichiales</taxon>
        <taxon>Pichiaceae</taxon>
        <taxon>Pichia</taxon>
    </lineage>
</organism>
<name>A0AAV5QZB2_PICKL</name>
<reference evidence="7 8" key="1">
    <citation type="journal article" date="2023" name="Elife">
        <title>Identification of key yeast species and microbe-microbe interactions impacting larval growth of Drosophila in the wild.</title>
        <authorList>
            <person name="Mure A."/>
            <person name="Sugiura Y."/>
            <person name="Maeda R."/>
            <person name="Honda K."/>
            <person name="Sakurai N."/>
            <person name="Takahashi Y."/>
            <person name="Watada M."/>
            <person name="Katoh T."/>
            <person name="Gotoh A."/>
            <person name="Gotoh Y."/>
            <person name="Taniguchi I."/>
            <person name="Nakamura K."/>
            <person name="Hayashi T."/>
            <person name="Katayama T."/>
            <person name="Uemura T."/>
            <person name="Hattori Y."/>
        </authorList>
    </citation>
    <scope>NUCLEOTIDE SEQUENCE [LARGE SCALE GENOMIC DNA]</scope>
    <source>
        <strain evidence="7 8">PK-24</strain>
    </source>
</reference>
<comment type="similarity">
    <text evidence="2">Belongs to the SVP26 family.</text>
</comment>
<evidence type="ECO:0000256" key="1">
    <source>
        <dbReference type="ARBA" id="ARBA00004141"/>
    </source>
</evidence>